<evidence type="ECO:0000313" key="4">
    <source>
        <dbReference type="Proteomes" id="UP001566132"/>
    </source>
</evidence>
<dbReference type="AlphaFoldDB" id="A0ABD1EEH2"/>
<feature type="signal peptide" evidence="2">
    <location>
        <begin position="1"/>
        <end position="16"/>
    </location>
</feature>
<feature type="chain" id="PRO_5044846130" evidence="2">
    <location>
        <begin position="17"/>
        <end position="202"/>
    </location>
</feature>
<evidence type="ECO:0000256" key="1">
    <source>
        <dbReference type="SAM" id="MobiDB-lite"/>
    </source>
</evidence>
<evidence type="ECO:0000256" key="2">
    <source>
        <dbReference type="SAM" id="SignalP"/>
    </source>
</evidence>
<accession>A0ABD1EEH2</accession>
<organism evidence="3 4">
    <name type="scientific">Hypothenemus hampei</name>
    <name type="common">Coffee berry borer</name>
    <dbReference type="NCBI Taxonomy" id="57062"/>
    <lineage>
        <taxon>Eukaryota</taxon>
        <taxon>Metazoa</taxon>
        <taxon>Ecdysozoa</taxon>
        <taxon>Arthropoda</taxon>
        <taxon>Hexapoda</taxon>
        <taxon>Insecta</taxon>
        <taxon>Pterygota</taxon>
        <taxon>Neoptera</taxon>
        <taxon>Endopterygota</taxon>
        <taxon>Coleoptera</taxon>
        <taxon>Polyphaga</taxon>
        <taxon>Cucujiformia</taxon>
        <taxon>Curculionidae</taxon>
        <taxon>Scolytinae</taxon>
        <taxon>Hypothenemus</taxon>
    </lineage>
</organism>
<feature type="region of interest" description="Disordered" evidence="1">
    <location>
        <begin position="147"/>
        <end position="202"/>
    </location>
</feature>
<keyword evidence="2" id="KW-0732">Signal</keyword>
<gene>
    <name evidence="3" type="ORF">ABEB36_011185</name>
</gene>
<evidence type="ECO:0000313" key="3">
    <source>
        <dbReference type="EMBL" id="KAL1493044.1"/>
    </source>
</evidence>
<reference evidence="3 4" key="1">
    <citation type="submission" date="2024-05" db="EMBL/GenBank/DDBJ databases">
        <title>Genetic variation in Jamaican populations of the coffee berry borer (Hypothenemus hampei).</title>
        <authorList>
            <person name="Errbii M."/>
            <person name="Myrie A."/>
        </authorList>
    </citation>
    <scope>NUCLEOTIDE SEQUENCE [LARGE SCALE GENOMIC DNA]</scope>
    <source>
        <strain evidence="3">JA-Hopewell-2020-01-JO</strain>
        <tissue evidence="3">Whole body</tissue>
    </source>
</reference>
<dbReference type="EMBL" id="JBDJPC010000008">
    <property type="protein sequence ID" value="KAL1493044.1"/>
    <property type="molecule type" value="Genomic_DNA"/>
</dbReference>
<comment type="caution">
    <text evidence="3">The sequence shown here is derived from an EMBL/GenBank/DDBJ whole genome shotgun (WGS) entry which is preliminary data.</text>
</comment>
<keyword evidence="4" id="KW-1185">Reference proteome</keyword>
<feature type="compositionally biased region" description="Pro residues" evidence="1">
    <location>
        <begin position="185"/>
        <end position="194"/>
    </location>
</feature>
<protein>
    <submittedName>
        <fullName evidence="3">Uncharacterized protein</fullName>
    </submittedName>
</protein>
<sequence length="202" mass="22864">MYRLMILLLLFMTSSADPRSPRIYNVLITSKKNLSPSHAQPVYEPVLRTTSIGYAFPSWAYSSFLQSVPNAYLNPTYSGYSRIGGTLIKQNEEISLNNGTLPVEAIQIDKSPNLESTELFNHEDPNESVGHFIRPLRPFPFNFGKYVPKDDSDEEEVSKNVPSYSEEETDPKKVIANLRRNPEIPDVPPPPLPVRNPSKQQE</sequence>
<proteinExistence type="predicted"/>
<dbReference type="Proteomes" id="UP001566132">
    <property type="component" value="Unassembled WGS sequence"/>
</dbReference>
<name>A0ABD1EEH2_HYPHA</name>